<dbReference type="Proteomes" id="UP000288805">
    <property type="component" value="Unassembled WGS sequence"/>
</dbReference>
<accession>A0A438DAC8</accession>
<proteinExistence type="predicted"/>
<evidence type="ECO:0008006" key="4">
    <source>
        <dbReference type="Google" id="ProtNLM"/>
    </source>
</evidence>
<organism evidence="2 3">
    <name type="scientific">Vitis vinifera</name>
    <name type="common">Grape</name>
    <dbReference type="NCBI Taxonomy" id="29760"/>
    <lineage>
        <taxon>Eukaryota</taxon>
        <taxon>Viridiplantae</taxon>
        <taxon>Streptophyta</taxon>
        <taxon>Embryophyta</taxon>
        <taxon>Tracheophyta</taxon>
        <taxon>Spermatophyta</taxon>
        <taxon>Magnoliopsida</taxon>
        <taxon>eudicotyledons</taxon>
        <taxon>Gunneridae</taxon>
        <taxon>Pentapetalae</taxon>
        <taxon>rosids</taxon>
        <taxon>Vitales</taxon>
        <taxon>Vitaceae</taxon>
        <taxon>Viteae</taxon>
        <taxon>Vitis</taxon>
    </lineage>
</organism>
<dbReference type="AlphaFoldDB" id="A0A438DAC8"/>
<name>A0A438DAC8_VITVI</name>
<reference evidence="2 3" key="1">
    <citation type="journal article" date="2018" name="PLoS Genet.">
        <title>Population sequencing reveals clonal diversity and ancestral inbreeding in the grapevine cultivar Chardonnay.</title>
        <authorList>
            <person name="Roach M.J."/>
            <person name="Johnson D.L."/>
            <person name="Bohlmann J."/>
            <person name="van Vuuren H.J."/>
            <person name="Jones S.J."/>
            <person name="Pretorius I.S."/>
            <person name="Schmidt S.A."/>
            <person name="Borneman A.R."/>
        </authorList>
    </citation>
    <scope>NUCLEOTIDE SEQUENCE [LARGE SCALE GENOMIC DNA]</scope>
    <source>
        <strain evidence="3">cv. Chardonnay</strain>
        <tissue evidence="2">Leaf</tissue>
    </source>
</reference>
<comment type="caution">
    <text evidence="2">The sequence shown here is derived from an EMBL/GenBank/DDBJ whole genome shotgun (WGS) entry which is preliminary data.</text>
</comment>
<feature type="chain" id="PRO_5019509042" description="Secreted protein" evidence="1">
    <location>
        <begin position="20"/>
        <end position="110"/>
    </location>
</feature>
<evidence type="ECO:0000313" key="2">
    <source>
        <dbReference type="EMBL" id="RVW32410.1"/>
    </source>
</evidence>
<keyword evidence="1" id="KW-0732">Signal</keyword>
<feature type="signal peptide" evidence="1">
    <location>
        <begin position="1"/>
        <end position="19"/>
    </location>
</feature>
<protein>
    <recommendedName>
        <fullName evidence="4">Secreted protein</fullName>
    </recommendedName>
</protein>
<evidence type="ECO:0000256" key="1">
    <source>
        <dbReference type="SAM" id="SignalP"/>
    </source>
</evidence>
<gene>
    <name evidence="2" type="ORF">CK203_109280</name>
</gene>
<evidence type="ECO:0000313" key="3">
    <source>
        <dbReference type="Proteomes" id="UP000288805"/>
    </source>
</evidence>
<dbReference type="EMBL" id="QGNW01001717">
    <property type="protein sequence ID" value="RVW32410.1"/>
    <property type="molecule type" value="Genomic_DNA"/>
</dbReference>
<sequence length="110" mass="11796">MAITTSVFVLSKTIFLVYLQVHTYGGQNGGREVGGENDGSTGDANTAPACFLIKHRPNPRCIPRISILLRSSCESDEPLRGFSPPMPRDIPGTRVLRLLGWKAGAISGGK</sequence>